<dbReference type="Gene3D" id="3.90.1170.50">
    <property type="entry name" value="Aldehyde oxidase/xanthine dehydrogenase, a/b hammerhead"/>
    <property type="match status" value="1"/>
</dbReference>
<gene>
    <name evidence="4" type="ORF">DXD79_20915</name>
</gene>
<evidence type="ECO:0000313" key="4">
    <source>
        <dbReference type="EMBL" id="RGJ00950.1"/>
    </source>
</evidence>
<keyword evidence="1" id="KW-0500">Molybdenum</keyword>
<keyword evidence="2" id="KW-0560">Oxidoreductase</keyword>
<dbReference type="EMBL" id="QSON01000010">
    <property type="protein sequence ID" value="RGJ00950.1"/>
    <property type="molecule type" value="Genomic_DNA"/>
</dbReference>
<dbReference type="InterPro" id="IPR037165">
    <property type="entry name" value="AldOxase/xan_DH_Mopterin-bd_sf"/>
</dbReference>
<dbReference type="NCBIfam" id="NF007426">
    <property type="entry name" value="PRK09970.1"/>
    <property type="match status" value="1"/>
</dbReference>
<dbReference type="GO" id="GO:0002197">
    <property type="term" value="C:xanthine dehydrogenase complex"/>
    <property type="evidence" value="ECO:0007669"/>
    <property type="project" value="InterPro"/>
</dbReference>
<dbReference type="Pfam" id="PF01315">
    <property type="entry name" value="Ald_Xan_dh_C"/>
    <property type="match status" value="1"/>
</dbReference>
<dbReference type="SUPFAM" id="SSF54665">
    <property type="entry name" value="CO dehydrogenase molybdoprotein N-domain-like"/>
    <property type="match status" value="1"/>
</dbReference>
<sequence length="762" mass="82997">MGVGNNMVRVDAIEKVTGGAKYTADLEPKGLLVAKVVRSTIANGVVKSFDLEAALAVPGVVKIVTCFDVPDIQFPTPGHPWSVETAHQDIADRKLLNTRVRVYGDDIAAVIAEDEIAASRAARLVKVEYEEYEPMLTVEAAMAEGATVLHEEKPGNVIAHSSFVVGEGTYQEAVEGEDVAEIDHVYATQSVQHCHIETPISFAYMEKGRIVVTTSTQIPHIVRRVISQALGIPAGEIRVIKPYIGGGFGNKQDVLYEPLNAFLCTQVGGRGVRMEISREETLACTRVRHAIKLHVKAAVRKDGTLVARKLEAYSNQGGYASHAHAIVANTSNEFKQIYHDEKTLESDAYTVYTNITTGGAMRGYGIPQAAFAAECMADDLAVAVHMDPLEFRMKNCMPEGYVDPHTHVACNTYGLKECMEKGRNYIHWDEKRKEYENQTGPVRKGIGMAIFCYKTGVYPISLETASCRMVLNQDGSMQLQMGATEIGQGADTVFTQMAAETTGITEDKVHILSTQDTDITPFDTGAYASRQTYVSGMAVKKAGLIFKDRILDYAAYMLDKEKDTMDIQNNVVVDKESREKLLDMAELATTAFYSLDRSIHITAEATSHCKDNTFATGACFAEVEVDMPLGKVKVTNIVNVHDSGTLINPKLAEAQVHGGMSMGLGYALSEELLFDKSGRPLNDNLLDYKLPTSMDTPDLHVQFVELDDPTGPFGNKALGEPPAIPVAPAIRNAVLNATGVAVDSLPLDPQKLVAHFKAAELI</sequence>
<name>A0A374P5E8_9FIRM</name>
<dbReference type="RefSeq" id="WP_117632259.1">
    <property type="nucleotide sequence ID" value="NZ_QSON01000010.1"/>
</dbReference>
<evidence type="ECO:0000256" key="1">
    <source>
        <dbReference type="ARBA" id="ARBA00022505"/>
    </source>
</evidence>
<dbReference type="Gene3D" id="3.30.365.10">
    <property type="entry name" value="Aldehyde oxidase/xanthine dehydrogenase, molybdopterin binding domain"/>
    <property type="match status" value="4"/>
</dbReference>
<dbReference type="InterPro" id="IPR046867">
    <property type="entry name" value="AldOxase/xan_DH_MoCoBD2"/>
</dbReference>
<dbReference type="SMART" id="SM01008">
    <property type="entry name" value="Ald_Xan_dh_C"/>
    <property type="match status" value="1"/>
</dbReference>
<dbReference type="NCBIfam" id="NF043082">
    <property type="entry name" value="XdhA_XDHase"/>
    <property type="match status" value="1"/>
</dbReference>
<dbReference type="InterPro" id="IPR000674">
    <property type="entry name" value="Ald_Oxase/Xan_DH_a/b"/>
</dbReference>
<accession>A0A374P5E8</accession>
<dbReference type="Proteomes" id="UP000263014">
    <property type="component" value="Unassembled WGS sequence"/>
</dbReference>
<proteinExistence type="predicted"/>
<dbReference type="GO" id="GO:0005506">
    <property type="term" value="F:iron ion binding"/>
    <property type="evidence" value="ECO:0007669"/>
    <property type="project" value="InterPro"/>
</dbReference>
<dbReference type="Pfam" id="PF20256">
    <property type="entry name" value="MoCoBD_2"/>
    <property type="match status" value="1"/>
</dbReference>
<dbReference type="InterPro" id="IPR008274">
    <property type="entry name" value="AldOxase/xan_DH_MoCoBD1"/>
</dbReference>
<dbReference type="Pfam" id="PF02738">
    <property type="entry name" value="MoCoBD_1"/>
    <property type="match status" value="1"/>
</dbReference>
<evidence type="ECO:0000259" key="3">
    <source>
        <dbReference type="SMART" id="SM01008"/>
    </source>
</evidence>
<evidence type="ECO:0000256" key="2">
    <source>
        <dbReference type="ARBA" id="ARBA00023002"/>
    </source>
</evidence>
<dbReference type="InterPro" id="IPR036856">
    <property type="entry name" value="Ald_Oxase/Xan_DH_a/b_sf"/>
</dbReference>
<dbReference type="AlphaFoldDB" id="A0A374P5E8"/>
<evidence type="ECO:0000313" key="5">
    <source>
        <dbReference type="Proteomes" id="UP000263014"/>
    </source>
</evidence>
<dbReference type="SUPFAM" id="SSF56003">
    <property type="entry name" value="Molybdenum cofactor-binding domain"/>
    <property type="match status" value="1"/>
</dbReference>
<dbReference type="PANTHER" id="PTHR11908">
    <property type="entry name" value="XANTHINE DEHYDROGENASE"/>
    <property type="match status" value="1"/>
</dbReference>
<feature type="domain" description="Aldehyde oxidase/xanthine dehydrogenase a/b hammerhead" evidence="3">
    <location>
        <begin position="17"/>
        <end position="133"/>
    </location>
</feature>
<comment type="caution">
    <text evidence="4">The sequence shown here is derived from an EMBL/GenBank/DDBJ whole genome shotgun (WGS) entry which is preliminary data.</text>
</comment>
<reference evidence="4 5" key="1">
    <citation type="submission" date="2018-08" db="EMBL/GenBank/DDBJ databases">
        <title>A genome reference for cultivated species of the human gut microbiota.</title>
        <authorList>
            <person name="Zou Y."/>
            <person name="Xue W."/>
            <person name="Luo G."/>
        </authorList>
    </citation>
    <scope>NUCLEOTIDE SEQUENCE [LARGE SCALE GENOMIC DNA]</scope>
    <source>
        <strain evidence="4 5">TM09-12</strain>
    </source>
</reference>
<dbReference type="PANTHER" id="PTHR11908:SF132">
    <property type="entry name" value="ALDEHYDE OXIDASE 1-RELATED"/>
    <property type="match status" value="1"/>
</dbReference>
<dbReference type="InterPro" id="IPR016208">
    <property type="entry name" value="Ald_Oxase/xanthine_DH-like"/>
</dbReference>
<dbReference type="GO" id="GO:0004854">
    <property type="term" value="F:xanthine dehydrogenase activity"/>
    <property type="evidence" value="ECO:0007669"/>
    <property type="project" value="InterPro"/>
</dbReference>
<protein>
    <submittedName>
        <fullName evidence="4">Xanthine dehydrogenase molybdenum-binding subunit XdhA</fullName>
    </submittedName>
</protein>
<organism evidence="4 5">
    <name type="scientific">Hungatella hathewayi</name>
    <dbReference type="NCBI Taxonomy" id="154046"/>
    <lineage>
        <taxon>Bacteria</taxon>
        <taxon>Bacillati</taxon>
        <taxon>Bacillota</taxon>
        <taxon>Clostridia</taxon>
        <taxon>Lachnospirales</taxon>
        <taxon>Lachnospiraceae</taxon>
        <taxon>Hungatella</taxon>
    </lineage>
</organism>
<dbReference type="InterPro" id="IPR050028">
    <property type="entry name" value="XdhA_XDHase"/>
</dbReference>